<gene>
    <name evidence="2" type="ORF">METZ01_LOCUS1193</name>
</gene>
<reference evidence="2" key="1">
    <citation type="submission" date="2018-05" db="EMBL/GenBank/DDBJ databases">
        <authorList>
            <person name="Lanie J.A."/>
            <person name="Ng W.-L."/>
            <person name="Kazmierczak K.M."/>
            <person name="Andrzejewski T.M."/>
            <person name="Davidsen T.M."/>
            <person name="Wayne K.J."/>
            <person name="Tettelin H."/>
            <person name="Glass J.I."/>
            <person name="Rusch D."/>
            <person name="Podicherti R."/>
            <person name="Tsui H.-C.T."/>
            <person name="Winkler M.E."/>
        </authorList>
    </citation>
    <scope>NUCLEOTIDE SEQUENCE</scope>
</reference>
<dbReference type="AlphaFoldDB" id="A0A381N1I3"/>
<evidence type="ECO:0000313" key="2">
    <source>
        <dbReference type="EMBL" id="SUZ48339.1"/>
    </source>
</evidence>
<proteinExistence type="predicted"/>
<evidence type="ECO:0000256" key="1">
    <source>
        <dbReference type="SAM" id="MobiDB-lite"/>
    </source>
</evidence>
<evidence type="ECO:0008006" key="3">
    <source>
        <dbReference type="Google" id="ProtNLM"/>
    </source>
</evidence>
<sequence>MPFKLSLNFDSDSEDEDRFDDHPYKAREELGANNKKDYDDFIAKLKNIPKYRKGNKKGSKSLKKYKDCPIKIIKDGKQGASGVLDIQLDKKFLDRETHLINENMFDNSMFANFYFPRLKKYCKEINNYIRRSSKLFPNNFLQIKHCKYCIYTNKNNKDDIKILYKMQNASFNKRNSDNFKDDMEKNIYSSKQLGNLFCQVYYISVVSNKKGLFHNDLKPANIVINKARKNFVYSGLGNIKINIKKGDLIPIFVDYDLISFRKFEMDEGHPASGTSYDFSFFKQKNNKKNNKKYSKLFSDDYLPEFDERINSKKLKLIFKDFVNVE</sequence>
<feature type="compositionally biased region" description="Basic and acidic residues" evidence="1">
    <location>
        <begin position="19"/>
        <end position="31"/>
    </location>
</feature>
<dbReference type="EMBL" id="UINC01000064">
    <property type="protein sequence ID" value="SUZ48339.1"/>
    <property type="molecule type" value="Genomic_DNA"/>
</dbReference>
<protein>
    <recommendedName>
        <fullName evidence="3">Protein kinase domain-containing protein</fullName>
    </recommendedName>
</protein>
<feature type="region of interest" description="Disordered" evidence="1">
    <location>
        <begin position="1"/>
        <end position="31"/>
    </location>
</feature>
<accession>A0A381N1I3</accession>
<name>A0A381N1I3_9ZZZZ</name>
<organism evidence="2">
    <name type="scientific">marine metagenome</name>
    <dbReference type="NCBI Taxonomy" id="408172"/>
    <lineage>
        <taxon>unclassified sequences</taxon>
        <taxon>metagenomes</taxon>
        <taxon>ecological metagenomes</taxon>
    </lineage>
</organism>